<accession>A0A1G9HFS8</accession>
<keyword evidence="1" id="KW-0472">Membrane</keyword>
<keyword evidence="3" id="KW-1185">Reference proteome</keyword>
<organism evidence="2 3">
    <name type="scientific">Siphonobacter aquaeclarae</name>
    <dbReference type="NCBI Taxonomy" id="563176"/>
    <lineage>
        <taxon>Bacteria</taxon>
        <taxon>Pseudomonadati</taxon>
        <taxon>Bacteroidota</taxon>
        <taxon>Cytophagia</taxon>
        <taxon>Cytophagales</taxon>
        <taxon>Cytophagaceae</taxon>
        <taxon>Siphonobacter</taxon>
    </lineage>
</organism>
<gene>
    <name evidence="2" type="ORF">SAMN04488090_0030</name>
</gene>
<reference evidence="2 3" key="1">
    <citation type="submission" date="2016-10" db="EMBL/GenBank/DDBJ databases">
        <authorList>
            <person name="de Groot N.N."/>
        </authorList>
    </citation>
    <scope>NUCLEOTIDE SEQUENCE [LARGE SCALE GENOMIC DNA]</scope>
    <source>
        <strain evidence="2 3">DSM 21668</strain>
    </source>
</reference>
<name>A0A1G9HFS8_9BACT</name>
<dbReference type="AlphaFoldDB" id="A0A1G9HFS8"/>
<protein>
    <submittedName>
        <fullName evidence="2">Uncharacterized protein</fullName>
    </submittedName>
</protein>
<evidence type="ECO:0000256" key="1">
    <source>
        <dbReference type="SAM" id="Phobius"/>
    </source>
</evidence>
<proteinExistence type="predicted"/>
<dbReference type="STRING" id="563176.SAMN04488090_0030"/>
<sequence length="41" mass="4535">MTTSDLSLLTKKIAVGLVLLLVSVLIIFGGLWATQYLLWEN</sequence>
<evidence type="ECO:0000313" key="3">
    <source>
        <dbReference type="Proteomes" id="UP000198901"/>
    </source>
</evidence>
<dbReference type="EMBL" id="FNGS01000001">
    <property type="protein sequence ID" value="SDL11656.1"/>
    <property type="molecule type" value="Genomic_DNA"/>
</dbReference>
<keyword evidence="1" id="KW-1133">Transmembrane helix</keyword>
<dbReference type="Proteomes" id="UP000198901">
    <property type="component" value="Unassembled WGS sequence"/>
</dbReference>
<evidence type="ECO:0000313" key="2">
    <source>
        <dbReference type="EMBL" id="SDL11656.1"/>
    </source>
</evidence>
<dbReference type="RefSeq" id="WP_262507449.1">
    <property type="nucleotide sequence ID" value="NZ_FNGS01000001.1"/>
</dbReference>
<keyword evidence="1" id="KW-0812">Transmembrane</keyword>
<feature type="transmembrane region" description="Helical" evidence="1">
    <location>
        <begin position="12"/>
        <end position="33"/>
    </location>
</feature>